<sequence length="91" mass="9545">MITHPSSTGDGVDDSARPALAVVRTIAAATGRPTHELAPLYDSIDPDALDALGEHARRRSASTRLSFSHDGVDVELRVSPTGELTVDVDPA</sequence>
<feature type="domain" description="Halobacterial output" evidence="1">
    <location>
        <begin position="15"/>
        <end position="86"/>
    </location>
</feature>
<accession>A0AAV3T9Q9</accession>
<dbReference type="Pfam" id="PF18545">
    <property type="entry name" value="HalOD1"/>
    <property type="match status" value="1"/>
</dbReference>
<dbReference type="Proteomes" id="UP001500420">
    <property type="component" value="Unassembled WGS sequence"/>
</dbReference>
<organism evidence="2 3">
    <name type="scientific">Natronoarchaeum mannanilyticum</name>
    <dbReference type="NCBI Taxonomy" id="926360"/>
    <lineage>
        <taxon>Archaea</taxon>
        <taxon>Methanobacteriati</taxon>
        <taxon>Methanobacteriota</taxon>
        <taxon>Stenosarchaea group</taxon>
        <taxon>Halobacteria</taxon>
        <taxon>Halobacteriales</taxon>
        <taxon>Natronoarchaeaceae</taxon>
    </lineage>
</organism>
<gene>
    <name evidence="2" type="ORF">GCM10009020_11650</name>
</gene>
<evidence type="ECO:0000313" key="3">
    <source>
        <dbReference type="Proteomes" id="UP001500420"/>
    </source>
</evidence>
<comment type="caution">
    <text evidence="2">The sequence shown here is derived from an EMBL/GenBank/DDBJ whole genome shotgun (WGS) entry which is preliminary data.</text>
</comment>
<evidence type="ECO:0000259" key="1">
    <source>
        <dbReference type="Pfam" id="PF18545"/>
    </source>
</evidence>
<dbReference type="RefSeq" id="WP_343772972.1">
    <property type="nucleotide sequence ID" value="NZ_BAAADV010000001.1"/>
</dbReference>
<name>A0AAV3T9Q9_9EURY</name>
<dbReference type="InterPro" id="IPR040624">
    <property type="entry name" value="HalOD1"/>
</dbReference>
<evidence type="ECO:0000313" key="2">
    <source>
        <dbReference type="EMBL" id="GAA0667690.1"/>
    </source>
</evidence>
<dbReference type="EMBL" id="BAAADV010000001">
    <property type="protein sequence ID" value="GAA0667690.1"/>
    <property type="molecule type" value="Genomic_DNA"/>
</dbReference>
<keyword evidence="3" id="KW-1185">Reference proteome</keyword>
<reference evidence="2 3" key="1">
    <citation type="journal article" date="2019" name="Int. J. Syst. Evol. Microbiol.">
        <title>The Global Catalogue of Microorganisms (GCM) 10K type strain sequencing project: providing services to taxonomists for standard genome sequencing and annotation.</title>
        <authorList>
            <consortium name="The Broad Institute Genomics Platform"/>
            <consortium name="The Broad Institute Genome Sequencing Center for Infectious Disease"/>
            <person name="Wu L."/>
            <person name="Ma J."/>
        </authorList>
    </citation>
    <scope>NUCLEOTIDE SEQUENCE [LARGE SCALE GENOMIC DNA]</scope>
    <source>
        <strain evidence="2 3">JCM 16328</strain>
    </source>
</reference>
<proteinExistence type="predicted"/>
<protein>
    <recommendedName>
        <fullName evidence="1">Halobacterial output domain-containing protein</fullName>
    </recommendedName>
</protein>
<dbReference type="AlphaFoldDB" id="A0AAV3T9Q9"/>